<reference evidence="2 3" key="2">
    <citation type="journal article" date="2016" name="Genome Announc.">
        <title>Complete Genome Sequence of Algoriphagus sp. Strain M8-2, Isolated from a Brackish Lake.</title>
        <authorList>
            <person name="Muraguchi Y."/>
            <person name="Kushimoto K."/>
            <person name="Ohtsubo Y."/>
            <person name="Suzuki T."/>
            <person name="Dohra H."/>
            <person name="Kimbara K."/>
            <person name="Shintani M."/>
        </authorList>
    </citation>
    <scope>NUCLEOTIDE SEQUENCE [LARGE SCALE GENOMIC DNA]</scope>
    <source>
        <strain evidence="2 3">M8-2</strain>
    </source>
</reference>
<dbReference type="EMBL" id="CP012836">
    <property type="protein sequence ID" value="AMQ55353.1"/>
    <property type="molecule type" value="Genomic_DNA"/>
</dbReference>
<keyword evidence="2" id="KW-0645">Protease</keyword>
<dbReference type="InterPro" id="IPR016117">
    <property type="entry name" value="ArgJ-like_dom_sf"/>
</dbReference>
<dbReference type="PATRIC" id="fig|1727163.4.peg.626"/>
<dbReference type="Gene3D" id="3.60.70.12">
    <property type="entry name" value="L-amino peptidase D-ALA esterase/amidase"/>
    <property type="match status" value="1"/>
</dbReference>
<dbReference type="AlphaFoldDB" id="A0A142EJP8"/>
<gene>
    <name evidence="2" type="ORF">AO498_03020</name>
</gene>
<dbReference type="KEGG" id="alm:AO498_03020"/>
<dbReference type="SUPFAM" id="SSF56266">
    <property type="entry name" value="DmpA/ArgJ-like"/>
    <property type="match status" value="1"/>
</dbReference>
<dbReference type="RefSeq" id="WP_067543610.1">
    <property type="nucleotide sequence ID" value="NZ_CP012836.1"/>
</dbReference>
<dbReference type="InterPro" id="IPR005321">
    <property type="entry name" value="Peptidase_S58_DmpA"/>
</dbReference>
<name>A0A142EJP8_9BACT</name>
<evidence type="ECO:0000256" key="1">
    <source>
        <dbReference type="ARBA" id="ARBA00007068"/>
    </source>
</evidence>
<keyword evidence="2" id="KW-0031">Aminopeptidase</keyword>
<dbReference type="GO" id="GO:0004177">
    <property type="term" value="F:aminopeptidase activity"/>
    <property type="evidence" value="ECO:0007669"/>
    <property type="project" value="UniProtKB-KW"/>
</dbReference>
<dbReference type="PANTHER" id="PTHR36512">
    <property type="entry name" value="D-AMINOPEPTIDASE"/>
    <property type="match status" value="1"/>
</dbReference>
<dbReference type="CDD" id="cd02253">
    <property type="entry name" value="DmpA"/>
    <property type="match status" value="1"/>
</dbReference>
<keyword evidence="3" id="KW-1185">Reference proteome</keyword>
<evidence type="ECO:0000313" key="3">
    <source>
        <dbReference type="Proteomes" id="UP000073816"/>
    </source>
</evidence>
<protein>
    <submittedName>
        <fullName evidence="2">Aminopeptidase</fullName>
    </submittedName>
</protein>
<keyword evidence="2" id="KW-0378">Hydrolase</keyword>
<proteinExistence type="inferred from homology"/>
<reference evidence="3" key="1">
    <citation type="submission" date="2015-09" db="EMBL/GenBank/DDBJ databases">
        <title>Complete sequence of Algoriphagus sp. M8-2.</title>
        <authorList>
            <person name="Shintani M."/>
        </authorList>
    </citation>
    <scope>NUCLEOTIDE SEQUENCE [LARGE SCALE GENOMIC DNA]</scope>
    <source>
        <strain evidence="3">M8-2</strain>
    </source>
</reference>
<dbReference type="Pfam" id="PF03576">
    <property type="entry name" value="Peptidase_S58"/>
    <property type="match status" value="1"/>
</dbReference>
<sequence length="380" mass="40369">MLKPQYLSALISAFFFLTIQILFAQTRARELGVPFGILPTGTLNSITDVEGVRVGHFTKIEGQNIRTGVTAILPHGDNLFQEKVPAAIFVGNGFGKLAGITQVQELGNLESPIILTNTLSVAAGIEGAARYSLAQPGNESVQSVNALVGETNDGYLNDIRGMHISPDEVIQAIQSATEGQIQEGNVGAGTGTVCFGWKGGIGTSSRKLPESLGGHTVGVLVQTNFGGNLQIAGVPVGEKLGKYPFKDALEKSDGSCMIVIATDAPVLERNLERMAQRAMMGLAKTGGIASNGSGDYVIAFTTHEGLRIPHSIPSQQLQKAEFLGNDDMTALFLAVIEATEEAIINSLFAAETMEGKAGKIVEELPKEKVLEWVKNQHIER</sequence>
<accession>A0A142EJP8</accession>
<dbReference type="PANTHER" id="PTHR36512:SF3">
    <property type="entry name" value="BLR5678 PROTEIN"/>
    <property type="match status" value="1"/>
</dbReference>
<comment type="similarity">
    <text evidence="1">Belongs to the peptidase S58 family.</text>
</comment>
<dbReference type="STRING" id="1727163.AO498_03020"/>
<organism evidence="2 3">
    <name type="scientific">Algoriphagus sanaruensis</name>
    <dbReference type="NCBI Taxonomy" id="1727163"/>
    <lineage>
        <taxon>Bacteria</taxon>
        <taxon>Pseudomonadati</taxon>
        <taxon>Bacteroidota</taxon>
        <taxon>Cytophagia</taxon>
        <taxon>Cytophagales</taxon>
        <taxon>Cyclobacteriaceae</taxon>
        <taxon>Algoriphagus</taxon>
    </lineage>
</organism>
<evidence type="ECO:0000313" key="2">
    <source>
        <dbReference type="EMBL" id="AMQ55353.1"/>
    </source>
</evidence>
<dbReference type="OrthoDB" id="9770388at2"/>
<dbReference type="Proteomes" id="UP000073816">
    <property type="component" value="Chromosome"/>
</dbReference>